<dbReference type="Pfam" id="PF04773">
    <property type="entry name" value="FecR"/>
    <property type="match status" value="1"/>
</dbReference>
<dbReference type="InterPro" id="IPR032508">
    <property type="entry name" value="FecR_C"/>
</dbReference>
<evidence type="ECO:0000313" key="4">
    <source>
        <dbReference type="EMBL" id="RZS70928.1"/>
    </source>
</evidence>
<dbReference type="Gene3D" id="2.60.120.1440">
    <property type="match status" value="1"/>
</dbReference>
<name>A0A4Q7MR87_9BACT</name>
<organism evidence="4 5">
    <name type="scientific">Pseudobacter ginsenosidimutans</name>
    <dbReference type="NCBI Taxonomy" id="661488"/>
    <lineage>
        <taxon>Bacteria</taxon>
        <taxon>Pseudomonadati</taxon>
        <taxon>Bacteroidota</taxon>
        <taxon>Chitinophagia</taxon>
        <taxon>Chitinophagales</taxon>
        <taxon>Chitinophagaceae</taxon>
        <taxon>Pseudobacter</taxon>
    </lineage>
</organism>
<comment type="caution">
    <text evidence="4">The sequence shown here is derived from an EMBL/GenBank/DDBJ whole genome shotgun (WGS) entry which is preliminary data.</text>
</comment>
<dbReference type="GO" id="GO:0016989">
    <property type="term" value="F:sigma factor antagonist activity"/>
    <property type="evidence" value="ECO:0007669"/>
    <property type="project" value="TreeGrafter"/>
</dbReference>
<dbReference type="InterPro" id="IPR012373">
    <property type="entry name" value="Ferrdict_sens_TM"/>
</dbReference>
<dbReference type="Gene3D" id="3.55.50.30">
    <property type="match status" value="1"/>
</dbReference>
<dbReference type="PANTHER" id="PTHR30273">
    <property type="entry name" value="PERIPLASMIC SIGNAL SENSOR AND SIGMA FACTOR ACTIVATOR FECR-RELATED"/>
    <property type="match status" value="1"/>
</dbReference>
<keyword evidence="5" id="KW-1185">Reference proteome</keyword>
<feature type="domain" description="FecR protein" evidence="2">
    <location>
        <begin position="189"/>
        <end position="284"/>
    </location>
</feature>
<dbReference type="PANTHER" id="PTHR30273:SF2">
    <property type="entry name" value="PROTEIN FECR"/>
    <property type="match status" value="1"/>
</dbReference>
<dbReference type="FunFam" id="2.60.120.1440:FF:000001">
    <property type="entry name" value="Putative anti-sigma factor"/>
    <property type="match status" value="1"/>
</dbReference>
<evidence type="ECO:0000256" key="1">
    <source>
        <dbReference type="SAM" id="Phobius"/>
    </source>
</evidence>
<keyword evidence="1" id="KW-0812">Transmembrane</keyword>
<proteinExistence type="predicted"/>
<dbReference type="Proteomes" id="UP000293874">
    <property type="component" value="Unassembled WGS sequence"/>
</dbReference>
<feature type="domain" description="Protein FecR C-terminal" evidence="3">
    <location>
        <begin position="330"/>
        <end position="397"/>
    </location>
</feature>
<dbReference type="AlphaFoldDB" id="A0A4Q7MR87"/>
<reference evidence="4 5" key="1">
    <citation type="submission" date="2019-02" db="EMBL/GenBank/DDBJ databases">
        <title>Genomic Encyclopedia of Type Strains, Phase IV (KMG-IV): sequencing the most valuable type-strain genomes for metagenomic binning, comparative biology and taxonomic classification.</title>
        <authorList>
            <person name="Goeker M."/>
        </authorList>
    </citation>
    <scope>NUCLEOTIDE SEQUENCE [LARGE SCALE GENOMIC DNA]</scope>
    <source>
        <strain evidence="4 5">DSM 18116</strain>
    </source>
</reference>
<dbReference type="InterPro" id="IPR006860">
    <property type="entry name" value="FecR"/>
</dbReference>
<dbReference type="Pfam" id="PF16344">
    <property type="entry name" value="FecR_C"/>
    <property type="match status" value="1"/>
</dbReference>
<evidence type="ECO:0000313" key="5">
    <source>
        <dbReference type="Proteomes" id="UP000293874"/>
    </source>
</evidence>
<protein>
    <submittedName>
        <fullName evidence="4">FecR family protein</fullName>
    </submittedName>
</protein>
<keyword evidence="1" id="KW-0472">Membrane</keyword>
<feature type="transmembrane region" description="Helical" evidence="1">
    <location>
        <begin position="94"/>
        <end position="112"/>
    </location>
</feature>
<gene>
    <name evidence="4" type="ORF">EV199_2827</name>
</gene>
<accession>A0A4Q7MR87</accession>
<sequence length="399" mass="44607">MLLSLSKTIVYMDQQRAYELANKWLKGTITDAEMAAFSEYYNSKGDDEIMLPEDFAMHETALGKRILANVKEATGMAAPVVDMPVHRHRMLPKIAVAAAIMVLVSLGAYLWLHQDRDRQLAIENKMLPAQVLPGKEGAVLTLSDGRQIALDSAGNGHVADQNGAKVMLQNKQLIYDASESSTAEMAFNTMSTPAGRQFRLTLPDGTKVWLNAASSIRYPTRFSGNERKVIITGEAYFEVKRDQSKPFRVSVSDMEVEVLGTSFNINSYANEKMLRTTLIEGAVRVKNNAAAILLKPSQQAVLLQNHIGRSLEVKDGADIQQVMAWKNGIFNFNGADLFMVLRELERWYDIEVRYEGRIVPGLFFGKMSRNVNLNVVLEWLKGSGVNYRFEKGNKLIIIP</sequence>
<keyword evidence="1" id="KW-1133">Transmembrane helix</keyword>
<evidence type="ECO:0000259" key="2">
    <source>
        <dbReference type="Pfam" id="PF04773"/>
    </source>
</evidence>
<evidence type="ECO:0000259" key="3">
    <source>
        <dbReference type="Pfam" id="PF16344"/>
    </source>
</evidence>
<dbReference type="EMBL" id="SGXA01000002">
    <property type="protein sequence ID" value="RZS70928.1"/>
    <property type="molecule type" value="Genomic_DNA"/>
</dbReference>